<dbReference type="Proteomes" id="UP001176521">
    <property type="component" value="Unassembled WGS sequence"/>
</dbReference>
<keyword evidence="3" id="KW-1185">Reference proteome</keyword>
<dbReference type="EMBL" id="JAPDMQ010000189">
    <property type="protein sequence ID" value="KAK0531312.1"/>
    <property type="molecule type" value="Genomic_DNA"/>
</dbReference>
<name>A0AAN6GDQ2_9BASI</name>
<gene>
    <name evidence="2" type="ORF">OC842_003659</name>
</gene>
<evidence type="ECO:0000313" key="2">
    <source>
        <dbReference type="EMBL" id="KAK0531312.1"/>
    </source>
</evidence>
<evidence type="ECO:0000256" key="1">
    <source>
        <dbReference type="SAM" id="MobiDB-lite"/>
    </source>
</evidence>
<accession>A0AAN6GDQ2</accession>
<dbReference type="AlphaFoldDB" id="A0AAN6GDQ2"/>
<organism evidence="2 3">
    <name type="scientific">Tilletia horrida</name>
    <dbReference type="NCBI Taxonomy" id="155126"/>
    <lineage>
        <taxon>Eukaryota</taxon>
        <taxon>Fungi</taxon>
        <taxon>Dikarya</taxon>
        <taxon>Basidiomycota</taxon>
        <taxon>Ustilaginomycotina</taxon>
        <taxon>Exobasidiomycetes</taxon>
        <taxon>Tilletiales</taxon>
        <taxon>Tilletiaceae</taxon>
        <taxon>Tilletia</taxon>
    </lineage>
</organism>
<reference evidence="2" key="1">
    <citation type="journal article" date="2023" name="PhytoFront">
        <title>Draft Genome Resources of Seven Strains of Tilletia horrida, Causal Agent of Kernel Smut of Rice.</title>
        <authorList>
            <person name="Khanal S."/>
            <person name="Antony Babu S."/>
            <person name="Zhou X.G."/>
        </authorList>
    </citation>
    <scope>NUCLEOTIDE SEQUENCE</scope>
    <source>
        <strain evidence="2">TX3</strain>
    </source>
</reference>
<proteinExistence type="predicted"/>
<evidence type="ECO:0008006" key="4">
    <source>
        <dbReference type="Google" id="ProtNLM"/>
    </source>
</evidence>
<dbReference type="Gene3D" id="3.40.30.10">
    <property type="entry name" value="Glutaredoxin"/>
    <property type="match status" value="1"/>
</dbReference>
<feature type="compositionally biased region" description="Low complexity" evidence="1">
    <location>
        <begin position="9"/>
        <end position="30"/>
    </location>
</feature>
<feature type="region of interest" description="Disordered" evidence="1">
    <location>
        <begin position="1"/>
        <end position="52"/>
    </location>
</feature>
<sequence>MSTEAQQDSAAASSSRPAAAAAAAAAKAPAGSTLSDLPSDLPAPEQDGASKHLIGHPLPVLVELPCTKLSQPAQGNADAEAEHDERGYVDLFNAALSRPVLLFIYPRTARPDESIPASWNSTPGARGCTPHLLSIPPLLAEMRKIEPDLAVFGLSAQSSAEQQEAADRLGLPFRLLSDAKGELREKLELPYFEWEGRMWLKRMTLYLRESQCVNLDYPIFPSDTAGPRALEMLRTYREHHTS</sequence>
<dbReference type="SUPFAM" id="SSF52833">
    <property type="entry name" value="Thioredoxin-like"/>
    <property type="match status" value="1"/>
</dbReference>
<evidence type="ECO:0000313" key="3">
    <source>
        <dbReference type="Proteomes" id="UP001176521"/>
    </source>
</evidence>
<comment type="caution">
    <text evidence="2">The sequence shown here is derived from an EMBL/GenBank/DDBJ whole genome shotgun (WGS) entry which is preliminary data.</text>
</comment>
<protein>
    <recommendedName>
        <fullName evidence="4">Redoxin domain-containing protein</fullName>
    </recommendedName>
</protein>
<dbReference type="InterPro" id="IPR036249">
    <property type="entry name" value="Thioredoxin-like_sf"/>
</dbReference>